<dbReference type="RefSeq" id="WP_046325872.1">
    <property type="nucleotide sequence ID" value="NZ_JBHTMT010000007.1"/>
</dbReference>
<gene>
    <name evidence="2" type="ORF">JF74_19640</name>
</gene>
<sequence>MKERTRVDIRLDSRRDKDIIDFLNKQRSLNITQVIKLVIRYFIKDYGNKDLLLSTMFAEEITKTNKLYSEKREKIISKSHTKKENTHAKEIWDENNTEEY</sequence>
<dbReference type="Proteomes" id="UP000033531">
    <property type="component" value="Unassembled WGS sequence"/>
</dbReference>
<dbReference type="HOGENOM" id="CLU_2302286_0_0_9"/>
<dbReference type="PATRIC" id="fig|1218507.3.peg.114"/>
<evidence type="ECO:0000313" key="3">
    <source>
        <dbReference type="Proteomes" id="UP000033531"/>
    </source>
</evidence>
<feature type="compositionally biased region" description="Basic and acidic residues" evidence="1">
    <location>
        <begin position="79"/>
        <end position="92"/>
    </location>
</feature>
<evidence type="ECO:0000256" key="1">
    <source>
        <dbReference type="SAM" id="MobiDB-lite"/>
    </source>
</evidence>
<dbReference type="EMBL" id="JXLI01000019">
    <property type="protein sequence ID" value="KJY54778.1"/>
    <property type="molecule type" value="Genomic_DNA"/>
</dbReference>
<evidence type="ECO:0000313" key="2">
    <source>
        <dbReference type="EMBL" id="KJY54778.1"/>
    </source>
</evidence>
<dbReference type="OrthoDB" id="9868706at2"/>
<comment type="caution">
    <text evidence="2">The sequence shown here is derived from an EMBL/GenBank/DDBJ whole genome shotgun (WGS) entry which is preliminary data.</text>
</comment>
<proteinExistence type="predicted"/>
<organism evidence="2 3">
    <name type="scientific">Lactobacillus melliventris</name>
    <dbReference type="NCBI Taxonomy" id="1218507"/>
    <lineage>
        <taxon>Bacteria</taxon>
        <taxon>Bacillati</taxon>
        <taxon>Bacillota</taxon>
        <taxon>Bacilli</taxon>
        <taxon>Lactobacillales</taxon>
        <taxon>Lactobacillaceae</taxon>
        <taxon>Lactobacillus</taxon>
    </lineage>
</organism>
<keyword evidence="2" id="KW-0614">Plasmid</keyword>
<name>A0A0F4L915_9LACO</name>
<dbReference type="AlphaFoldDB" id="A0A0F4L915"/>
<reference evidence="2 3" key="1">
    <citation type="submission" date="2015-01" db="EMBL/GenBank/DDBJ databases">
        <title>Comparative genomics of the lactic acid bacteria isolated from the honey bee gut.</title>
        <authorList>
            <person name="Ellegaard K.M."/>
            <person name="Tamarit D."/>
            <person name="Javelind E."/>
            <person name="Olofsson T."/>
            <person name="Andersson S.G."/>
            <person name="Vasquez A."/>
        </authorList>
    </citation>
    <scope>NUCLEOTIDE SEQUENCE [LARGE SCALE GENOMIC DNA]</scope>
    <source>
        <strain evidence="2 3">Hma8</strain>
        <plasmid evidence="2">pHma8p1</plasmid>
    </source>
</reference>
<feature type="region of interest" description="Disordered" evidence="1">
    <location>
        <begin position="79"/>
        <end position="100"/>
    </location>
</feature>
<accession>A0A0F4L915</accession>
<protein>
    <submittedName>
        <fullName evidence="2">Uncharacterized protein</fullName>
    </submittedName>
</protein>
<geneLocation type="plasmid" evidence="2">
    <name>pHma8p1</name>
</geneLocation>